<evidence type="ECO:0000256" key="10">
    <source>
        <dbReference type="SAM" id="SignalP"/>
    </source>
</evidence>
<evidence type="ECO:0000256" key="4">
    <source>
        <dbReference type="ARBA" id="ARBA00022475"/>
    </source>
</evidence>
<gene>
    <name evidence="12" type="ORF">NF867_14910</name>
</gene>
<protein>
    <submittedName>
        <fullName evidence="12">TonB family protein</fullName>
    </submittedName>
</protein>
<dbReference type="PANTHER" id="PTHR33446:SF2">
    <property type="entry name" value="PROTEIN TONB"/>
    <property type="match status" value="1"/>
</dbReference>
<dbReference type="InterPro" id="IPR037682">
    <property type="entry name" value="TonB_C"/>
</dbReference>
<dbReference type="GO" id="GO:0098797">
    <property type="term" value="C:plasma membrane protein complex"/>
    <property type="evidence" value="ECO:0007669"/>
    <property type="project" value="TreeGrafter"/>
</dbReference>
<dbReference type="AlphaFoldDB" id="A0A9X2F4M6"/>
<evidence type="ECO:0000313" key="13">
    <source>
        <dbReference type="Proteomes" id="UP001155182"/>
    </source>
</evidence>
<comment type="similarity">
    <text evidence="2">Belongs to the TonB family.</text>
</comment>
<name>A0A9X2F4M6_9SPHI</name>
<keyword evidence="9" id="KW-0472">Membrane</keyword>
<dbReference type="NCBIfam" id="TIGR01352">
    <property type="entry name" value="tonB_Cterm"/>
    <property type="match status" value="1"/>
</dbReference>
<comment type="subcellular location">
    <subcellularLocation>
        <location evidence="1">Cell inner membrane</location>
        <topology evidence="1">Single-pass membrane protein</topology>
        <orientation evidence="1">Periplasmic side</orientation>
    </subcellularLocation>
</comment>
<dbReference type="Gene3D" id="3.30.1150.10">
    <property type="match status" value="1"/>
</dbReference>
<organism evidence="12 13">
    <name type="scientific">Solitalea agri</name>
    <dbReference type="NCBI Taxonomy" id="2953739"/>
    <lineage>
        <taxon>Bacteria</taxon>
        <taxon>Pseudomonadati</taxon>
        <taxon>Bacteroidota</taxon>
        <taxon>Sphingobacteriia</taxon>
        <taxon>Sphingobacteriales</taxon>
        <taxon>Sphingobacteriaceae</taxon>
        <taxon>Solitalea</taxon>
    </lineage>
</organism>
<evidence type="ECO:0000256" key="2">
    <source>
        <dbReference type="ARBA" id="ARBA00006555"/>
    </source>
</evidence>
<keyword evidence="7" id="KW-0653">Protein transport</keyword>
<comment type="caution">
    <text evidence="12">The sequence shown here is derived from an EMBL/GenBank/DDBJ whole genome shotgun (WGS) entry which is preliminary data.</text>
</comment>
<dbReference type="GO" id="GO:0015031">
    <property type="term" value="P:protein transport"/>
    <property type="evidence" value="ECO:0007669"/>
    <property type="project" value="UniProtKB-KW"/>
</dbReference>
<keyword evidence="4" id="KW-1003">Cell membrane</keyword>
<evidence type="ECO:0000256" key="6">
    <source>
        <dbReference type="ARBA" id="ARBA00022692"/>
    </source>
</evidence>
<evidence type="ECO:0000259" key="11">
    <source>
        <dbReference type="PROSITE" id="PS52015"/>
    </source>
</evidence>
<evidence type="ECO:0000256" key="7">
    <source>
        <dbReference type="ARBA" id="ARBA00022927"/>
    </source>
</evidence>
<feature type="chain" id="PRO_5040918529" evidence="10">
    <location>
        <begin position="20"/>
        <end position="240"/>
    </location>
</feature>
<dbReference type="Gene3D" id="2.20.110.10">
    <property type="entry name" value="Histone H3 K4-specific methyltransferase SET7/9 N-terminal domain"/>
    <property type="match status" value="1"/>
</dbReference>
<dbReference type="GO" id="GO:0055085">
    <property type="term" value="P:transmembrane transport"/>
    <property type="evidence" value="ECO:0007669"/>
    <property type="project" value="InterPro"/>
</dbReference>
<reference evidence="12" key="1">
    <citation type="submission" date="2022-06" db="EMBL/GenBank/DDBJ databases">
        <title>Solitalea sp. MAHUQ-68 isolated from rhizospheric soil.</title>
        <authorList>
            <person name="Huq M.A."/>
        </authorList>
    </citation>
    <scope>NUCLEOTIDE SEQUENCE</scope>
    <source>
        <strain evidence="12">MAHUQ-68</strain>
    </source>
</reference>
<evidence type="ECO:0000256" key="3">
    <source>
        <dbReference type="ARBA" id="ARBA00022448"/>
    </source>
</evidence>
<dbReference type="PANTHER" id="PTHR33446">
    <property type="entry name" value="PROTEIN TONB-RELATED"/>
    <property type="match status" value="1"/>
</dbReference>
<feature type="signal peptide" evidence="10">
    <location>
        <begin position="1"/>
        <end position="19"/>
    </location>
</feature>
<keyword evidence="13" id="KW-1185">Reference proteome</keyword>
<dbReference type="SUPFAM" id="SSF74653">
    <property type="entry name" value="TolA/TonB C-terminal domain"/>
    <property type="match status" value="1"/>
</dbReference>
<dbReference type="EMBL" id="JAMWYS010000053">
    <property type="protein sequence ID" value="MCO4294150.1"/>
    <property type="molecule type" value="Genomic_DNA"/>
</dbReference>
<evidence type="ECO:0000256" key="5">
    <source>
        <dbReference type="ARBA" id="ARBA00022519"/>
    </source>
</evidence>
<dbReference type="Proteomes" id="UP001155182">
    <property type="component" value="Unassembled WGS sequence"/>
</dbReference>
<dbReference type="GO" id="GO:0031992">
    <property type="term" value="F:energy transducer activity"/>
    <property type="evidence" value="ECO:0007669"/>
    <property type="project" value="TreeGrafter"/>
</dbReference>
<proteinExistence type="inferred from homology"/>
<dbReference type="InterPro" id="IPR006260">
    <property type="entry name" value="TonB/TolA_C"/>
</dbReference>
<dbReference type="SUPFAM" id="SSF82185">
    <property type="entry name" value="Histone H3 K4-specific methyltransferase SET7/9 N-terminal domain"/>
    <property type="match status" value="1"/>
</dbReference>
<keyword evidence="5" id="KW-0997">Cell inner membrane</keyword>
<keyword evidence="3" id="KW-0813">Transport</keyword>
<dbReference type="Pfam" id="PF03544">
    <property type="entry name" value="TonB_C"/>
    <property type="match status" value="1"/>
</dbReference>
<evidence type="ECO:0000256" key="1">
    <source>
        <dbReference type="ARBA" id="ARBA00004383"/>
    </source>
</evidence>
<evidence type="ECO:0000256" key="8">
    <source>
        <dbReference type="ARBA" id="ARBA00022989"/>
    </source>
</evidence>
<dbReference type="PROSITE" id="PS52015">
    <property type="entry name" value="TONB_CTD"/>
    <property type="match status" value="1"/>
</dbReference>
<feature type="domain" description="TonB C-terminal" evidence="11">
    <location>
        <begin position="150"/>
        <end position="240"/>
    </location>
</feature>
<evidence type="ECO:0000313" key="12">
    <source>
        <dbReference type="EMBL" id="MCO4294150.1"/>
    </source>
</evidence>
<dbReference type="InterPro" id="IPR051045">
    <property type="entry name" value="TonB-dependent_transducer"/>
</dbReference>
<keyword evidence="6" id="KW-0812">Transmembrane</keyword>
<sequence length="240" mass="27352">MKNLLLLPSFLLLSFGAFAQVKYLNNDYKEVENESLATYKQEIIMSDSIAGIRKISYISGKPKMEESFSNMKKAILSGKCQYWFDNGELKEVVNYYENKFDGTVSTYYKGGQLKRKDIYKLDSLVEGHCYDSTGAEKNHTVFHKRPEFPGGTNTLLNFLSRNLKYPSVSRRLGIEGKVLVQFVVNPNGQIINARIKQGLTTDLDTEALRVVNSLPSWEPGIHDGEKVNFNYLLPIVFRLQ</sequence>
<keyword evidence="8" id="KW-1133">Transmembrane helix</keyword>
<dbReference type="RefSeq" id="WP_252589132.1">
    <property type="nucleotide sequence ID" value="NZ_JAMWYS010000053.1"/>
</dbReference>
<accession>A0A9X2F4M6</accession>
<keyword evidence="10" id="KW-0732">Signal</keyword>
<evidence type="ECO:0000256" key="9">
    <source>
        <dbReference type="ARBA" id="ARBA00023136"/>
    </source>
</evidence>